<dbReference type="Proteomes" id="UP000288293">
    <property type="component" value="Unassembled WGS sequence"/>
</dbReference>
<evidence type="ECO:0000313" key="1">
    <source>
        <dbReference type="EMBL" id="RUO23072.1"/>
    </source>
</evidence>
<name>A0A432W1H9_9GAMM</name>
<dbReference type="EMBL" id="PIPL01000004">
    <property type="protein sequence ID" value="RUO23072.1"/>
    <property type="molecule type" value="Genomic_DNA"/>
</dbReference>
<gene>
    <name evidence="1" type="ORF">CWE09_13875</name>
</gene>
<comment type="caution">
    <text evidence="1">The sequence shown here is derived from an EMBL/GenBank/DDBJ whole genome shotgun (WGS) entry which is preliminary data.</text>
</comment>
<keyword evidence="2" id="KW-1185">Reference proteome</keyword>
<reference evidence="1 2" key="1">
    <citation type="journal article" date="2011" name="Front. Microbiol.">
        <title>Genomic signatures of strain selection and enhancement in Bacillus atrophaeus var. globigii, a historical biowarfare simulant.</title>
        <authorList>
            <person name="Gibbons H.S."/>
            <person name="Broomall S.M."/>
            <person name="McNew L.A."/>
            <person name="Daligault H."/>
            <person name="Chapman C."/>
            <person name="Bruce D."/>
            <person name="Karavis M."/>
            <person name="Krepps M."/>
            <person name="McGregor P.A."/>
            <person name="Hong C."/>
            <person name="Park K.H."/>
            <person name="Akmal A."/>
            <person name="Feldman A."/>
            <person name="Lin J.S."/>
            <person name="Chang W.E."/>
            <person name="Higgs B.W."/>
            <person name="Demirev P."/>
            <person name="Lindquist J."/>
            <person name="Liem A."/>
            <person name="Fochler E."/>
            <person name="Read T.D."/>
            <person name="Tapia R."/>
            <person name="Johnson S."/>
            <person name="Bishop-Lilly K.A."/>
            <person name="Detter C."/>
            <person name="Han C."/>
            <person name="Sozhamannan S."/>
            <person name="Rosenzweig C.N."/>
            <person name="Skowronski E.W."/>
        </authorList>
    </citation>
    <scope>NUCLEOTIDE SEQUENCE [LARGE SCALE GENOMIC DNA]</scope>
    <source>
        <strain evidence="1 2">MLST1</strain>
    </source>
</reference>
<dbReference type="NCBIfam" id="NF038050">
    <property type="entry name" value="NrtS"/>
    <property type="match status" value="1"/>
</dbReference>
<sequence>MRPFLRVLFSFSILRRAALVSLVVGSLLNLINQSDSIFQQAPIDWINLYLNFLVPFCVSSFSAAAQNFGDQSAQEPE</sequence>
<protein>
    <submittedName>
        <fullName evidence="1">Uncharacterized protein</fullName>
    </submittedName>
</protein>
<dbReference type="InterPro" id="IPR047700">
    <property type="entry name" value="NrtS-like"/>
</dbReference>
<accession>A0A432W1H9</accession>
<dbReference type="AlphaFoldDB" id="A0A432W1H9"/>
<dbReference type="OrthoDB" id="282896at2"/>
<evidence type="ECO:0000313" key="2">
    <source>
        <dbReference type="Proteomes" id="UP000288293"/>
    </source>
</evidence>
<proteinExistence type="predicted"/>
<organism evidence="1 2">
    <name type="scientific">Aliidiomarina minuta</name>
    <dbReference type="NCBI Taxonomy" id="880057"/>
    <lineage>
        <taxon>Bacteria</taxon>
        <taxon>Pseudomonadati</taxon>
        <taxon>Pseudomonadota</taxon>
        <taxon>Gammaproteobacteria</taxon>
        <taxon>Alteromonadales</taxon>
        <taxon>Idiomarinaceae</taxon>
        <taxon>Aliidiomarina</taxon>
    </lineage>
</organism>